<proteinExistence type="inferred from homology"/>
<dbReference type="EMBL" id="JXTC01000173">
    <property type="protein sequence ID" value="PON83757.1"/>
    <property type="molecule type" value="Genomic_DNA"/>
</dbReference>
<evidence type="ECO:0000256" key="10">
    <source>
        <dbReference type="RuleBase" id="RU363079"/>
    </source>
</evidence>
<dbReference type="GO" id="GO:0072657">
    <property type="term" value="P:protein localization to membrane"/>
    <property type="evidence" value="ECO:0007669"/>
    <property type="project" value="TreeGrafter"/>
</dbReference>
<dbReference type="GO" id="GO:0000139">
    <property type="term" value="C:Golgi membrane"/>
    <property type="evidence" value="ECO:0007669"/>
    <property type="project" value="UniProtKB-SubCell"/>
</dbReference>
<keyword evidence="8" id="KW-0333">Golgi apparatus</keyword>
<dbReference type="Pfam" id="PF02990">
    <property type="entry name" value="EMP70"/>
    <property type="match status" value="1"/>
</dbReference>
<dbReference type="Proteomes" id="UP000237000">
    <property type="component" value="Unassembled WGS sequence"/>
</dbReference>
<gene>
    <name evidence="11" type="ORF">TorRG33x02_204240</name>
</gene>
<keyword evidence="9 10" id="KW-0472">Membrane</keyword>
<evidence type="ECO:0000256" key="6">
    <source>
        <dbReference type="ARBA" id="ARBA00022753"/>
    </source>
</evidence>
<keyword evidence="12" id="KW-1185">Reference proteome</keyword>
<sequence>MYYDDLPMWSFLGKIDNQGSASMDDYKYLLYTHIRFQILFNKDRIIDISARIRTSESVDLTEDKETYVEFVYTVYWKKVDFLFEERMAKYLVTSSLTHFAVYRLFSIIISSVTVVLSTVFLVKFYIHVLKKDFTLRGLHDEKLDCNKEERGWKCIQDEVFTHPVHKSLLAAALGSGTQLLTM</sequence>
<dbReference type="InterPro" id="IPR004240">
    <property type="entry name" value="EMP70"/>
</dbReference>
<dbReference type="AlphaFoldDB" id="A0A2P5EDY6"/>
<protein>
    <recommendedName>
        <fullName evidence="10">Transmembrane 9 superfamily member</fullName>
    </recommendedName>
</protein>
<comment type="subcellular location">
    <subcellularLocation>
        <location evidence="1">Endosome membrane</location>
        <topology evidence="1">Multi-pass membrane protein</topology>
    </subcellularLocation>
    <subcellularLocation>
        <location evidence="2">Golgi apparatus membrane</location>
        <topology evidence="2">Multi-pass membrane protein</topology>
    </subcellularLocation>
</comment>
<name>A0A2P5EDY6_TREOI</name>
<dbReference type="GO" id="GO:0010008">
    <property type="term" value="C:endosome membrane"/>
    <property type="evidence" value="ECO:0007669"/>
    <property type="project" value="UniProtKB-SubCell"/>
</dbReference>
<comment type="caution">
    <text evidence="10">Lacks conserved residue(s) required for the propagation of feature annotation.</text>
</comment>
<evidence type="ECO:0000313" key="11">
    <source>
        <dbReference type="EMBL" id="PON83757.1"/>
    </source>
</evidence>
<evidence type="ECO:0000256" key="1">
    <source>
        <dbReference type="ARBA" id="ARBA00004337"/>
    </source>
</evidence>
<evidence type="ECO:0000256" key="3">
    <source>
        <dbReference type="ARBA" id="ARBA00005227"/>
    </source>
</evidence>
<keyword evidence="4 10" id="KW-0812">Transmembrane</keyword>
<evidence type="ECO:0000256" key="2">
    <source>
        <dbReference type="ARBA" id="ARBA00004653"/>
    </source>
</evidence>
<keyword evidence="5" id="KW-0732">Signal</keyword>
<evidence type="ECO:0000256" key="7">
    <source>
        <dbReference type="ARBA" id="ARBA00022989"/>
    </source>
</evidence>
<reference evidence="12" key="1">
    <citation type="submission" date="2016-06" db="EMBL/GenBank/DDBJ databases">
        <title>Parallel loss of symbiosis genes in relatives of nitrogen-fixing non-legume Parasponia.</title>
        <authorList>
            <person name="Van Velzen R."/>
            <person name="Holmer R."/>
            <person name="Bu F."/>
            <person name="Rutten L."/>
            <person name="Van Zeijl A."/>
            <person name="Liu W."/>
            <person name="Santuari L."/>
            <person name="Cao Q."/>
            <person name="Sharma T."/>
            <person name="Shen D."/>
            <person name="Roswanjaya Y."/>
            <person name="Wardhani T."/>
            <person name="Kalhor M.S."/>
            <person name="Jansen J."/>
            <person name="Van den Hoogen J."/>
            <person name="Gungor B."/>
            <person name="Hartog M."/>
            <person name="Hontelez J."/>
            <person name="Verver J."/>
            <person name="Yang W.-C."/>
            <person name="Schijlen E."/>
            <person name="Repin R."/>
            <person name="Schilthuizen M."/>
            <person name="Schranz E."/>
            <person name="Heidstra R."/>
            <person name="Miyata K."/>
            <person name="Fedorova E."/>
            <person name="Kohlen W."/>
            <person name="Bisseling T."/>
            <person name="Smit S."/>
            <person name="Geurts R."/>
        </authorList>
    </citation>
    <scope>NUCLEOTIDE SEQUENCE [LARGE SCALE GENOMIC DNA]</scope>
    <source>
        <strain evidence="12">cv. RG33-2</strain>
    </source>
</reference>
<evidence type="ECO:0000256" key="8">
    <source>
        <dbReference type="ARBA" id="ARBA00023034"/>
    </source>
</evidence>
<keyword evidence="6" id="KW-0967">Endosome</keyword>
<dbReference type="PANTHER" id="PTHR10766">
    <property type="entry name" value="TRANSMEMBRANE 9 SUPERFAMILY PROTEIN"/>
    <property type="match status" value="1"/>
</dbReference>
<keyword evidence="7 10" id="KW-1133">Transmembrane helix</keyword>
<accession>A0A2P5EDY6</accession>
<evidence type="ECO:0000256" key="4">
    <source>
        <dbReference type="ARBA" id="ARBA00022692"/>
    </source>
</evidence>
<feature type="transmembrane region" description="Helical" evidence="10">
    <location>
        <begin position="100"/>
        <end position="126"/>
    </location>
</feature>
<dbReference type="PANTHER" id="PTHR10766:SF14">
    <property type="entry name" value="TRANSMEMBRANE 9 SUPERFAMILY MEMBER 2"/>
    <property type="match status" value="1"/>
</dbReference>
<organism evidence="11 12">
    <name type="scientific">Trema orientale</name>
    <name type="common">Charcoal tree</name>
    <name type="synonym">Celtis orientalis</name>
    <dbReference type="NCBI Taxonomy" id="63057"/>
    <lineage>
        <taxon>Eukaryota</taxon>
        <taxon>Viridiplantae</taxon>
        <taxon>Streptophyta</taxon>
        <taxon>Embryophyta</taxon>
        <taxon>Tracheophyta</taxon>
        <taxon>Spermatophyta</taxon>
        <taxon>Magnoliopsida</taxon>
        <taxon>eudicotyledons</taxon>
        <taxon>Gunneridae</taxon>
        <taxon>Pentapetalae</taxon>
        <taxon>rosids</taxon>
        <taxon>fabids</taxon>
        <taxon>Rosales</taxon>
        <taxon>Cannabaceae</taxon>
        <taxon>Trema</taxon>
    </lineage>
</organism>
<evidence type="ECO:0000313" key="12">
    <source>
        <dbReference type="Proteomes" id="UP000237000"/>
    </source>
</evidence>
<dbReference type="InParanoid" id="A0A2P5EDY6"/>
<evidence type="ECO:0000256" key="5">
    <source>
        <dbReference type="ARBA" id="ARBA00022729"/>
    </source>
</evidence>
<evidence type="ECO:0000256" key="9">
    <source>
        <dbReference type="ARBA" id="ARBA00023136"/>
    </source>
</evidence>
<dbReference type="OrthoDB" id="1666796at2759"/>
<comment type="caution">
    <text evidence="11">The sequence shown here is derived from an EMBL/GenBank/DDBJ whole genome shotgun (WGS) entry which is preliminary data.</text>
</comment>
<comment type="similarity">
    <text evidence="3 10">Belongs to the nonaspanin (TM9SF) (TC 9.A.2) family.</text>
</comment>